<evidence type="ECO:0000313" key="1">
    <source>
        <dbReference type="EMBL" id="CAF4649347.1"/>
    </source>
</evidence>
<name>A0A8S2ZR61_9BILA</name>
<organism evidence="1 2">
    <name type="scientific">Didymodactylos carnosus</name>
    <dbReference type="NCBI Taxonomy" id="1234261"/>
    <lineage>
        <taxon>Eukaryota</taxon>
        <taxon>Metazoa</taxon>
        <taxon>Spiralia</taxon>
        <taxon>Gnathifera</taxon>
        <taxon>Rotifera</taxon>
        <taxon>Eurotatoria</taxon>
        <taxon>Bdelloidea</taxon>
        <taxon>Philodinida</taxon>
        <taxon>Philodinidae</taxon>
        <taxon>Didymodactylos</taxon>
    </lineage>
</organism>
<proteinExistence type="predicted"/>
<reference evidence="1" key="1">
    <citation type="submission" date="2021-02" db="EMBL/GenBank/DDBJ databases">
        <authorList>
            <person name="Nowell W R."/>
        </authorList>
    </citation>
    <scope>NUCLEOTIDE SEQUENCE</scope>
</reference>
<evidence type="ECO:0000313" key="2">
    <source>
        <dbReference type="Proteomes" id="UP000681722"/>
    </source>
</evidence>
<comment type="caution">
    <text evidence="1">The sequence shown here is derived from an EMBL/GenBank/DDBJ whole genome shotgun (WGS) entry which is preliminary data.</text>
</comment>
<dbReference type="Proteomes" id="UP000681722">
    <property type="component" value="Unassembled WGS sequence"/>
</dbReference>
<sequence>MVQLRQVT</sequence>
<dbReference type="EMBL" id="CAJOBC010142059">
    <property type="protein sequence ID" value="CAF4649347.1"/>
    <property type="molecule type" value="Genomic_DNA"/>
</dbReference>
<feature type="non-terminal residue" evidence="1">
    <location>
        <position position="8"/>
    </location>
</feature>
<accession>A0A8S2ZR61</accession>
<gene>
    <name evidence="1" type="ORF">SRO942_LOCUS50362</name>
</gene>
<protein>
    <submittedName>
        <fullName evidence="1">Uncharacterized protein</fullName>
    </submittedName>
</protein>